<sequence>AQIAATTIAGSDANFQISISGLAGGNYIFAVYSEDKDGRRSSLLTFPVSITSGVTTNVSGIFIAPTIAVDKSEVKQGDNIAIFGQSVPKADITIQVSSEEDFFAKTVADVSGVYLYNLGTEILDYGSHFTKSKAAKDGEISSFSRAVSFLVDTKNVAKVVPTKCPAKADLNNNCRVNLVDFSIAAYWCKRPLSVLFAATEKEKLNGDGKIDLVDFSIMAFYWTG</sequence>
<organism evidence="1 2">
    <name type="scientific">Candidatus Nealsonbacteria bacterium CG_4_10_14_3_um_filter_36_16</name>
    <dbReference type="NCBI Taxonomy" id="1974685"/>
    <lineage>
        <taxon>Bacteria</taxon>
        <taxon>Candidatus Nealsoniibacteriota</taxon>
    </lineage>
</organism>
<gene>
    <name evidence="1" type="ORF">COZ30_01725</name>
</gene>
<dbReference type="Proteomes" id="UP000230064">
    <property type="component" value="Unassembled WGS sequence"/>
</dbReference>
<comment type="caution">
    <text evidence="1">The sequence shown here is derived from an EMBL/GenBank/DDBJ whole genome shotgun (WGS) entry which is preliminary data.</text>
</comment>
<reference evidence="2" key="1">
    <citation type="submission" date="2017-09" db="EMBL/GenBank/DDBJ databases">
        <title>Depth-based differentiation of microbial function through sediment-hosted aquifers and enrichment of novel symbionts in the deep terrestrial subsurface.</title>
        <authorList>
            <person name="Probst A.J."/>
            <person name="Ladd B."/>
            <person name="Jarett J.K."/>
            <person name="Geller-Mcgrath D.E."/>
            <person name="Sieber C.M.K."/>
            <person name="Emerson J.B."/>
            <person name="Anantharaman K."/>
            <person name="Thomas B.C."/>
            <person name="Malmstrom R."/>
            <person name="Stieglmeier M."/>
            <person name="Klingl A."/>
            <person name="Woyke T."/>
            <person name="Ryan C.M."/>
            <person name="Banfield J.F."/>
        </authorList>
    </citation>
    <scope>NUCLEOTIDE SEQUENCE [LARGE SCALE GENOMIC DNA]</scope>
</reference>
<name>A0A2M7MF07_9BACT</name>
<evidence type="ECO:0000313" key="2">
    <source>
        <dbReference type="Proteomes" id="UP000230064"/>
    </source>
</evidence>
<protein>
    <recommendedName>
        <fullName evidence="3">Dockerin domain-containing protein</fullName>
    </recommendedName>
</protein>
<evidence type="ECO:0008006" key="3">
    <source>
        <dbReference type="Google" id="ProtNLM"/>
    </source>
</evidence>
<dbReference type="InterPro" id="IPR036439">
    <property type="entry name" value="Dockerin_dom_sf"/>
</dbReference>
<accession>A0A2M7MF07</accession>
<dbReference type="EMBL" id="PFJR01000040">
    <property type="protein sequence ID" value="PIX88140.1"/>
    <property type="molecule type" value="Genomic_DNA"/>
</dbReference>
<feature type="non-terminal residue" evidence="1">
    <location>
        <position position="1"/>
    </location>
</feature>
<dbReference type="Gene3D" id="1.10.1330.10">
    <property type="entry name" value="Dockerin domain"/>
    <property type="match status" value="1"/>
</dbReference>
<proteinExistence type="predicted"/>
<evidence type="ECO:0000313" key="1">
    <source>
        <dbReference type="EMBL" id="PIX88140.1"/>
    </source>
</evidence>
<dbReference type="GO" id="GO:0000272">
    <property type="term" value="P:polysaccharide catabolic process"/>
    <property type="evidence" value="ECO:0007669"/>
    <property type="project" value="InterPro"/>
</dbReference>
<dbReference type="AlphaFoldDB" id="A0A2M7MF07"/>